<dbReference type="InterPro" id="IPR050804">
    <property type="entry name" value="MCC"/>
</dbReference>
<dbReference type="AlphaFoldDB" id="A0A6J0L1R9"/>
<name>A0A6J0L1R9_RAPSA</name>
<reference evidence="4" key="2">
    <citation type="submission" date="2025-08" db="UniProtKB">
        <authorList>
            <consortium name="RefSeq"/>
        </authorList>
    </citation>
    <scope>IDENTIFICATION</scope>
    <source>
        <tissue evidence="4">Leaf</tissue>
    </source>
</reference>
<dbReference type="InterPro" id="IPR002083">
    <property type="entry name" value="MATH/TRAF_dom"/>
</dbReference>
<dbReference type="PANTHER" id="PTHR46236:SF30">
    <property type="entry name" value="MATH DOMAIN-CONTAINING PROTEIN"/>
    <property type="match status" value="1"/>
</dbReference>
<reference evidence="3" key="1">
    <citation type="journal article" date="2019" name="Database">
        <title>The radish genome database (RadishGD): an integrated information resource for radish genomics.</title>
        <authorList>
            <person name="Yu H.J."/>
            <person name="Baek S."/>
            <person name="Lee Y.J."/>
            <person name="Cho A."/>
            <person name="Mun J.H."/>
        </authorList>
    </citation>
    <scope>NUCLEOTIDE SEQUENCE [LARGE SCALE GENOMIC DNA]</scope>
    <source>
        <strain evidence="3">cv. WK10039</strain>
    </source>
</reference>
<dbReference type="RefSeq" id="XP_018453808.2">
    <property type="nucleotide sequence ID" value="XM_018598306.2"/>
</dbReference>
<protein>
    <submittedName>
        <fullName evidence="4">MATH domain and coiled-coil domain-containing protein At2g42470-like</fullName>
    </submittedName>
</protein>
<dbReference type="PROSITE" id="PS50144">
    <property type="entry name" value="MATH"/>
    <property type="match status" value="1"/>
</dbReference>
<dbReference type="SMART" id="SM00061">
    <property type="entry name" value="MATH"/>
    <property type="match status" value="1"/>
</dbReference>
<dbReference type="Gene3D" id="2.60.210.10">
    <property type="entry name" value="Apoptosis, Tumor Necrosis Factor Receptor Associated Protein 2, Chain A"/>
    <property type="match status" value="1"/>
</dbReference>
<organism evidence="3 4">
    <name type="scientific">Raphanus sativus</name>
    <name type="common">Radish</name>
    <name type="synonym">Raphanus raphanistrum var. sativus</name>
    <dbReference type="NCBI Taxonomy" id="3726"/>
    <lineage>
        <taxon>Eukaryota</taxon>
        <taxon>Viridiplantae</taxon>
        <taxon>Streptophyta</taxon>
        <taxon>Embryophyta</taxon>
        <taxon>Tracheophyta</taxon>
        <taxon>Spermatophyta</taxon>
        <taxon>Magnoliopsida</taxon>
        <taxon>eudicotyledons</taxon>
        <taxon>Gunneridae</taxon>
        <taxon>Pentapetalae</taxon>
        <taxon>rosids</taxon>
        <taxon>malvids</taxon>
        <taxon>Brassicales</taxon>
        <taxon>Brassicaceae</taxon>
        <taxon>Brassiceae</taxon>
        <taxon>Raphanus</taxon>
    </lineage>
</organism>
<evidence type="ECO:0000256" key="1">
    <source>
        <dbReference type="ARBA" id="ARBA00023054"/>
    </source>
</evidence>
<dbReference type="InterPro" id="IPR008974">
    <property type="entry name" value="TRAF-like"/>
</dbReference>
<keyword evidence="1" id="KW-0175">Coiled coil</keyword>
<dbReference type="PANTHER" id="PTHR46236">
    <property type="entry name" value="TRAF-LIKE SUPERFAMILY PROTEIN"/>
    <property type="match status" value="1"/>
</dbReference>
<sequence>MENKKKTSFSFEIENFWEKVDVIRSPIFLSGGCEWFVGVLPKGRKDEDQYLSVYLGVANPETLRLGWKRRASFSFILLNQSGKELCRRPELCKLFCAYTEKWGRSKELPLKKLKEKGSLENSKLIVKVEIQVHEVVDEGGITGKEMVDYMGFRVLVSQVAPVSKLLKKHRDIAANFRQRSQLVKTAYINLLLGLIETLNKPAHSFTDTELSNARSELMDLTRAGFKVDWLKTKLDKLSRERKKANSHVQKPDDEHIKSEGWLARFWNKWKVRLGGYAHVPYEKID</sequence>
<dbReference type="CDD" id="cd00121">
    <property type="entry name" value="MATH"/>
    <property type="match status" value="1"/>
</dbReference>
<dbReference type="SUPFAM" id="SSF49599">
    <property type="entry name" value="TRAF domain-like"/>
    <property type="match status" value="1"/>
</dbReference>
<gene>
    <name evidence="4" type="primary">LOC108824948</name>
</gene>
<dbReference type="OrthoDB" id="1103947at2759"/>
<accession>A0A6J0L1R9</accession>
<evidence type="ECO:0000313" key="3">
    <source>
        <dbReference type="Proteomes" id="UP000504610"/>
    </source>
</evidence>
<dbReference type="GeneID" id="108824948"/>
<keyword evidence="3" id="KW-1185">Reference proteome</keyword>
<dbReference type="Pfam" id="PF22486">
    <property type="entry name" value="MATH_2"/>
    <property type="match status" value="1"/>
</dbReference>
<proteinExistence type="predicted"/>
<dbReference type="KEGG" id="rsz:108824948"/>
<dbReference type="Proteomes" id="UP000504610">
    <property type="component" value="Chromosome 4"/>
</dbReference>
<feature type="domain" description="MATH" evidence="2">
    <location>
        <begin position="6"/>
        <end position="130"/>
    </location>
</feature>
<evidence type="ECO:0000259" key="2">
    <source>
        <dbReference type="PROSITE" id="PS50144"/>
    </source>
</evidence>
<evidence type="ECO:0000313" key="4">
    <source>
        <dbReference type="RefSeq" id="XP_018453808.2"/>
    </source>
</evidence>